<protein>
    <submittedName>
        <fullName evidence="7">Putative pseudouridine-metabolizing bifunctional protein</fullName>
    </submittedName>
</protein>
<dbReference type="PANTHER" id="PTHR42909:SF1">
    <property type="entry name" value="CARBOHYDRATE KINASE PFKB DOMAIN-CONTAINING PROTEIN"/>
    <property type="match status" value="1"/>
</dbReference>
<evidence type="ECO:0000256" key="1">
    <source>
        <dbReference type="ARBA" id="ARBA00022723"/>
    </source>
</evidence>
<dbReference type="STRING" id="307972.A0A2G8LCZ5"/>
<proteinExistence type="predicted"/>
<dbReference type="InterPro" id="IPR007342">
    <property type="entry name" value="PsuG"/>
</dbReference>
<dbReference type="GO" id="GO:0016798">
    <property type="term" value="F:hydrolase activity, acting on glycosyl bonds"/>
    <property type="evidence" value="ECO:0007669"/>
    <property type="project" value="UniProtKB-KW"/>
</dbReference>
<dbReference type="OrthoDB" id="198885at2759"/>
<evidence type="ECO:0000256" key="3">
    <source>
        <dbReference type="ARBA" id="ARBA00023211"/>
    </source>
</evidence>
<feature type="domain" description="Carbohydrate kinase PfkB" evidence="6">
    <location>
        <begin position="341"/>
        <end position="544"/>
    </location>
</feature>
<dbReference type="Gene3D" id="3.40.1790.10">
    <property type="entry name" value="Indigoidine synthase domain"/>
    <property type="match status" value="1"/>
</dbReference>
<dbReference type="EMBL" id="MRZV01000121">
    <property type="protein sequence ID" value="PIK58156.1"/>
    <property type="molecule type" value="Genomic_DNA"/>
</dbReference>
<accession>A0A2G8LCZ5</accession>
<reference evidence="7 8" key="1">
    <citation type="journal article" date="2017" name="PLoS Biol.">
        <title>The sea cucumber genome provides insights into morphological evolution and visceral regeneration.</title>
        <authorList>
            <person name="Zhang X."/>
            <person name="Sun L."/>
            <person name="Yuan J."/>
            <person name="Sun Y."/>
            <person name="Gao Y."/>
            <person name="Zhang L."/>
            <person name="Li S."/>
            <person name="Dai H."/>
            <person name="Hamel J.F."/>
            <person name="Liu C."/>
            <person name="Yu Y."/>
            <person name="Liu S."/>
            <person name="Lin W."/>
            <person name="Guo K."/>
            <person name="Jin S."/>
            <person name="Xu P."/>
            <person name="Storey K.B."/>
            <person name="Huan P."/>
            <person name="Zhang T."/>
            <person name="Zhou Y."/>
            <person name="Zhang J."/>
            <person name="Lin C."/>
            <person name="Li X."/>
            <person name="Xing L."/>
            <person name="Huo D."/>
            <person name="Sun M."/>
            <person name="Wang L."/>
            <person name="Mercier A."/>
            <person name="Li F."/>
            <person name="Yang H."/>
            <person name="Xiang J."/>
        </authorList>
    </citation>
    <scope>NUCLEOTIDE SEQUENCE [LARGE SCALE GENOMIC DNA]</scope>
    <source>
        <strain evidence="7">Shaxun</strain>
        <tissue evidence="7">Muscle</tissue>
    </source>
</reference>
<dbReference type="SUPFAM" id="SSF110581">
    <property type="entry name" value="Indigoidine synthase A-like"/>
    <property type="match status" value="1"/>
</dbReference>
<gene>
    <name evidence="7" type="ORF">BSL78_04956</name>
</gene>
<dbReference type="Pfam" id="PF00294">
    <property type="entry name" value="PfkB"/>
    <property type="match status" value="1"/>
</dbReference>
<dbReference type="GO" id="GO:0005737">
    <property type="term" value="C:cytoplasm"/>
    <property type="evidence" value="ECO:0007669"/>
    <property type="project" value="TreeGrafter"/>
</dbReference>
<dbReference type="Pfam" id="PF04227">
    <property type="entry name" value="Indigoidine_A"/>
    <property type="match status" value="1"/>
</dbReference>
<keyword evidence="8" id="KW-1185">Reference proteome</keyword>
<keyword evidence="3" id="KW-0464">Manganese</keyword>
<dbReference type="GO" id="GO:0004730">
    <property type="term" value="F:pseudouridylate synthase activity"/>
    <property type="evidence" value="ECO:0007669"/>
    <property type="project" value="InterPro"/>
</dbReference>
<evidence type="ECO:0000256" key="2">
    <source>
        <dbReference type="ARBA" id="ARBA00022801"/>
    </source>
</evidence>
<evidence type="ECO:0000313" key="8">
    <source>
        <dbReference type="Proteomes" id="UP000230750"/>
    </source>
</evidence>
<evidence type="ECO:0000256" key="5">
    <source>
        <dbReference type="ARBA" id="ARBA00023295"/>
    </source>
</evidence>
<keyword evidence="5" id="KW-0326">Glycosidase</keyword>
<dbReference type="AlphaFoldDB" id="A0A2G8LCZ5"/>
<evidence type="ECO:0000313" key="7">
    <source>
        <dbReference type="EMBL" id="PIK58156.1"/>
    </source>
</evidence>
<keyword evidence="4" id="KW-0456">Lyase</keyword>
<dbReference type="Proteomes" id="UP000230750">
    <property type="component" value="Unassembled WGS sequence"/>
</dbReference>
<dbReference type="GO" id="GO:0046872">
    <property type="term" value="F:metal ion binding"/>
    <property type="evidence" value="ECO:0007669"/>
    <property type="project" value="UniProtKB-KW"/>
</dbReference>
<dbReference type="GO" id="GO:0006796">
    <property type="term" value="P:phosphate-containing compound metabolic process"/>
    <property type="evidence" value="ECO:0007669"/>
    <property type="project" value="UniProtKB-ARBA"/>
</dbReference>
<keyword evidence="2" id="KW-0378">Hydrolase</keyword>
<dbReference type="InterPro" id="IPR022830">
    <property type="entry name" value="Indigdn_synthA-like"/>
</dbReference>
<dbReference type="InterPro" id="IPR011611">
    <property type="entry name" value="PfkB_dom"/>
</dbReference>
<name>A0A2G8LCZ5_STIJA</name>
<sequence>MPYPENLKTAHDVEKIALDQGVLPATVGVIKGKVCVGLTTTQLEELASCEDAIKIPKREMVWAVSQQLSGGTTVSATMFAADVAGIPIFVTGGIGGCSQRCGETSLDISSDLTELSRTPVCVISAGVKSILDIPKTLEYLETEGVTVATYGASKEFPAFYTRSSGVNANINVENPTSAAKLIDLSFTLGMNCGILIGVPIPTEHSEDGDLIERAIQQAMIEHEEAGIKGKDVTPFILKRVNELTDGKALVSNIALVKHNTEVGCAIAKELSLLRKAKEGQRTLINHGSSDIGIPKRTFMTQSTNSSSNQSLLHRQSRGPLSKTKRCFHSNHTDSVERSQPVVIGASVIDFVASLKSSNIVYGGETNTGSLQVGFGGVGRNLSDCMSRIGQNSLFISAVGKDIHAQNLRHHCQHMNLEGLVDLDCSTATYCLVIDSNGDVLLGVGDMGITNELTIDHLMRLLKRWHEIMKFESAISQAPLVVLDGNLSVEVIDQICHFCSKKHIPVWFEPTCVSKAKKPFVSDTWRKISYASPNLNELRVMYATLEGEETVDFDSKIFDS</sequence>
<dbReference type="Gene3D" id="3.40.1190.20">
    <property type="match status" value="1"/>
</dbReference>
<dbReference type="SUPFAM" id="SSF53613">
    <property type="entry name" value="Ribokinase-like"/>
    <property type="match status" value="1"/>
</dbReference>
<evidence type="ECO:0000256" key="4">
    <source>
        <dbReference type="ARBA" id="ARBA00023239"/>
    </source>
</evidence>
<evidence type="ECO:0000259" key="6">
    <source>
        <dbReference type="Pfam" id="PF00294"/>
    </source>
</evidence>
<keyword evidence="1" id="KW-0479">Metal-binding</keyword>
<dbReference type="PANTHER" id="PTHR42909">
    <property type="entry name" value="ZGC:136858"/>
    <property type="match status" value="1"/>
</dbReference>
<organism evidence="7 8">
    <name type="scientific">Stichopus japonicus</name>
    <name type="common">Sea cucumber</name>
    <dbReference type="NCBI Taxonomy" id="307972"/>
    <lineage>
        <taxon>Eukaryota</taxon>
        <taxon>Metazoa</taxon>
        <taxon>Echinodermata</taxon>
        <taxon>Eleutherozoa</taxon>
        <taxon>Echinozoa</taxon>
        <taxon>Holothuroidea</taxon>
        <taxon>Aspidochirotacea</taxon>
        <taxon>Aspidochirotida</taxon>
        <taxon>Stichopodidae</taxon>
        <taxon>Apostichopus</taxon>
    </lineage>
</organism>
<dbReference type="InterPro" id="IPR029056">
    <property type="entry name" value="Ribokinase-like"/>
</dbReference>
<comment type="caution">
    <text evidence="7">The sequence shown here is derived from an EMBL/GenBank/DDBJ whole genome shotgun (WGS) entry which is preliminary data.</text>
</comment>